<dbReference type="Pfam" id="PF00941">
    <property type="entry name" value="FAD_binding_5"/>
    <property type="match status" value="1"/>
</dbReference>
<sequence>MKYVAPETIDEALSLLNSESESCVFAGATDLIPQIRGGRPEPRLIVDLKSIPSLVNLSCIDGAWKVGAATPVAEIKDNQELKNELPGLSEASGLIGSDQIQNRASLGGNLCTASPGADTVPSLIVNGATAVIVSKAGTRTMPVADVVTGPGSTSLKSGEFVVEFVIERPPPRTADAYQRFIPRTEMDIAVVDAAARITLDESGQCTGVSIAIGAAAPTVVRVPVAEKALMGKLIDDEILKEVMAAASEACDPIDDKRGTKEYRRQVAGVLAKRVVLKAVERAEKRGGSS</sequence>
<dbReference type="AlphaFoldDB" id="A0A381YWK3"/>
<dbReference type="Pfam" id="PF03450">
    <property type="entry name" value="CO_deh_flav_C"/>
    <property type="match status" value="1"/>
</dbReference>
<evidence type="ECO:0000256" key="2">
    <source>
        <dbReference type="ARBA" id="ARBA00022827"/>
    </source>
</evidence>
<dbReference type="SUPFAM" id="SSF55447">
    <property type="entry name" value="CO dehydrogenase flavoprotein C-terminal domain-like"/>
    <property type="match status" value="1"/>
</dbReference>
<dbReference type="InterPro" id="IPR016169">
    <property type="entry name" value="FAD-bd_PCMH_sub2"/>
</dbReference>
<dbReference type="Gene3D" id="3.30.43.10">
    <property type="entry name" value="Uridine Diphospho-n-acetylenolpyruvylglucosamine Reductase, domain 2"/>
    <property type="match status" value="1"/>
</dbReference>
<dbReference type="InterPro" id="IPR016167">
    <property type="entry name" value="FAD-bd_PCMH_sub1"/>
</dbReference>
<dbReference type="PROSITE" id="PS51387">
    <property type="entry name" value="FAD_PCMH"/>
    <property type="match status" value="1"/>
</dbReference>
<keyword evidence="2" id="KW-0274">FAD</keyword>
<dbReference type="Gene3D" id="3.30.465.10">
    <property type="match status" value="1"/>
</dbReference>
<dbReference type="InterPro" id="IPR002346">
    <property type="entry name" value="Mopterin_DH_FAD-bd"/>
</dbReference>
<dbReference type="PANTHER" id="PTHR42659">
    <property type="entry name" value="XANTHINE DEHYDROGENASE SUBUNIT C-RELATED"/>
    <property type="match status" value="1"/>
</dbReference>
<dbReference type="EMBL" id="UINC01019230">
    <property type="protein sequence ID" value="SVA81324.1"/>
    <property type="molecule type" value="Genomic_DNA"/>
</dbReference>
<keyword evidence="1" id="KW-0285">Flavoprotein</keyword>
<dbReference type="Gene3D" id="3.30.390.50">
    <property type="entry name" value="CO dehydrogenase flavoprotein, C-terminal domain"/>
    <property type="match status" value="1"/>
</dbReference>
<dbReference type="PANTHER" id="PTHR42659:SF2">
    <property type="entry name" value="XANTHINE DEHYDROGENASE SUBUNIT C-RELATED"/>
    <property type="match status" value="1"/>
</dbReference>
<evidence type="ECO:0000256" key="1">
    <source>
        <dbReference type="ARBA" id="ARBA00022630"/>
    </source>
</evidence>
<dbReference type="InterPro" id="IPR016166">
    <property type="entry name" value="FAD-bd_PCMH"/>
</dbReference>
<protein>
    <recommendedName>
        <fullName evidence="4">FAD-binding PCMH-type domain-containing protein</fullName>
    </recommendedName>
</protein>
<evidence type="ECO:0000256" key="3">
    <source>
        <dbReference type="ARBA" id="ARBA00023002"/>
    </source>
</evidence>
<dbReference type="InterPro" id="IPR036318">
    <property type="entry name" value="FAD-bd_PCMH-like_sf"/>
</dbReference>
<dbReference type="InterPro" id="IPR036683">
    <property type="entry name" value="CO_DH_flav_C_dom_sf"/>
</dbReference>
<dbReference type="GO" id="GO:0071949">
    <property type="term" value="F:FAD binding"/>
    <property type="evidence" value="ECO:0007669"/>
    <property type="project" value="InterPro"/>
</dbReference>
<name>A0A381YWK3_9ZZZZ</name>
<gene>
    <name evidence="5" type="ORF">METZ01_LOCUS134178</name>
</gene>
<proteinExistence type="predicted"/>
<evidence type="ECO:0000259" key="4">
    <source>
        <dbReference type="PROSITE" id="PS51387"/>
    </source>
</evidence>
<keyword evidence="3" id="KW-0560">Oxidoreductase</keyword>
<dbReference type="GO" id="GO:0016491">
    <property type="term" value="F:oxidoreductase activity"/>
    <property type="evidence" value="ECO:0007669"/>
    <property type="project" value="UniProtKB-KW"/>
</dbReference>
<dbReference type="SMART" id="SM01092">
    <property type="entry name" value="CO_deh_flav_C"/>
    <property type="match status" value="1"/>
</dbReference>
<dbReference type="InterPro" id="IPR005107">
    <property type="entry name" value="CO_DH_flav_C"/>
</dbReference>
<dbReference type="InterPro" id="IPR051312">
    <property type="entry name" value="Diverse_Substr_Oxidored"/>
</dbReference>
<reference evidence="5" key="1">
    <citation type="submission" date="2018-05" db="EMBL/GenBank/DDBJ databases">
        <authorList>
            <person name="Lanie J.A."/>
            <person name="Ng W.-L."/>
            <person name="Kazmierczak K.M."/>
            <person name="Andrzejewski T.M."/>
            <person name="Davidsen T.M."/>
            <person name="Wayne K.J."/>
            <person name="Tettelin H."/>
            <person name="Glass J.I."/>
            <person name="Rusch D."/>
            <person name="Podicherti R."/>
            <person name="Tsui H.-C.T."/>
            <person name="Winkler M.E."/>
        </authorList>
    </citation>
    <scope>NUCLEOTIDE SEQUENCE</scope>
</reference>
<accession>A0A381YWK3</accession>
<feature type="domain" description="FAD-binding PCMH-type" evidence="4">
    <location>
        <begin position="1"/>
        <end position="171"/>
    </location>
</feature>
<evidence type="ECO:0000313" key="5">
    <source>
        <dbReference type="EMBL" id="SVA81324.1"/>
    </source>
</evidence>
<organism evidence="5">
    <name type="scientific">marine metagenome</name>
    <dbReference type="NCBI Taxonomy" id="408172"/>
    <lineage>
        <taxon>unclassified sequences</taxon>
        <taxon>metagenomes</taxon>
        <taxon>ecological metagenomes</taxon>
    </lineage>
</organism>
<dbReference type="SUPFAM" id="SSF56176">
    <property type="entry name" value="FAD-binding/transporter-associated domain-like"/>
    <property type="match status" value="1"/>
</dbReference>